<comment type="similarity">
    <text evidence="2">Belongs to the zinc-containing alcohol dehydrogenase family.</text>
</comment>
<dbReference type="PROSITE" id="PS00059">
    <property type="entry name" value="ADH_ZINC"/>
    <property type="match status" value="1"/>
</dbReference>
<evidence type="ECO:0000313" key="12">
    <source>
        <dbReference type="EMBL" id="KAB8071562.1"/>
    </source>
</evidence>
<dbReference type="Gene3D" id="3.90.180.10">
    <property type="entry name" value="Medium-chain alcohol dehydrogenases, catalytic domain"/>
    <property type="match status" value="1"/>
</dbReference>
<dbReference type="Pfam" id="PF08240">
    <property type="entry name" value="ADH_N"/>
    <property type="match status" value="1"/>
</dbReference>
<keyword evidence="13" id="KW-1185">Reference proteome</keyword>
<proteinExistence type="inferred from homology"/>
<keyword evidence="3" id="KW-0859">Xylose metabolism</keyword>
<keyword evidence="3" id="KW-0119">Carbohydrate metabolism</keyword>
<comment type="function">
    <text evidence="7">Xylitol dehydrogenase which catalyzes the conversion of xylitol to D-xylulose. Xylose is a major component of hemicelluloses such as xylan. Most fungi utilize D-xylose via three enzymatic reactions, xylose reductase (XR), xylitol dehydrogenase (XDH), and xylulokinase, to form xylulose 5-phosphate, which enters pentose phosphate pathway.</text>
</comment>
<dbReference type="GO" id="GO:0006062">
    <property type="term" value="P:sorbitol catabolic process"/>
    <property type="evidence" value="ECO:0007669"/>
    <property type="project" value="TreeGrafter"/>
</dbReference>
<dbReference type="Gene3D" id="3.40.50.720">
    <property type="entry name" value="NAD(P)-binding Rossmann-like Domain"/>
    <property type="match status" value="1"/>
</dbReference>
<evidence type="ECO:0000256" key="6">
    <source>
        <dbReference type="ARBA" id="ARBA00023002"/>
    </source>
</evidence>
<dbReference type="InterPro" id="IPR036291">
    <property type="entry name" value="NAD(P)-bd_dom_sf"/>
</dbReference>
<gene>
    <name evidence="12" type="ORF">BDV29DRAFT_193182</name>
</gene>
<keyword evidence="5" id="KW-0862">Zinc</keyword>
<organism evidence="12 13">
    <name type="scientific">Aspergillus leporis</name>
    <dbReference type="NCBI Taxonomy" id="41062"/>
    <lineage>
        <taxon>Eukaryota</taxon>
        <taxon>Fungi</taxon>
        <taxon>Dikarya</taxon>
        <taxon>Ascomycota</taxon>
        <taxon>Pezizomycotina</taxon>
        <taxon>Eurotiomycetes</taxon>
        <taxon>Eurotiomycetidae</taxon>
        <taxon>Eurotiales</taxon>
        <taxon>Aspergillaceae</taxon>
        <taxon>Aspergillus</taxon>
        <taxon>Aspergillus subgen. Circumdati</taxon>
    </lineage>
</organism>
<sequence>MMQRSLRPSGNSAPILLYGPLDARFENRPFPVLNDPRDVVVRIIKVHFWLNGGIRTHVSEAQPLTMGHEASGTIRAVGSAVTSHVPGNRVAIEPGHPCRRCDRCKIGHYNLCPDMRFAADPPKRHGTLTKYSMLPDDVSVHAVRLADVKPGNIVIVSGAGTVGLFCAAVAREFGASTFLSVDIIERRVRFAQDFAGSIGKTVIPDPSLSSEENAKRLLETQVLGDGADITAVFSLQMGGSYVQAGMGKRKVEFPISELCEREITAKCCFRYGAGYFDLGIHLVSQGKVQLSGLVRNIFPFELATGAWETAKRGEGTKTLIEGPKP</sequence>
<dbReference type="GO" id="GO:0042732">
    <property type="term" value="P:D-xylose metabolic process"/>
    <property type="evidence" value="ECO:0007669"/>
    <property type="project" value="UniProtKB-KW"/>
</dbReference>
<evidence type="ECO:0000256" key="2">
    <source>
        <dbReference type="ARBA" id="ARBA00008072"/>
    </source>
</evidence>
<dbReference type="PANTHER" id="PTHR43161:SF9">
    <property type="entry name" value="SORBITOL DEHYDROGENASE"/>
    <property type="match status" value="1"/>
</dbReference>
<evidence type="ECO:0000256" key="8">
    <source>
        <dbReference type="ARBA" id="ARBA00025713"/>
    </source>
</evidence>
<evidence type="ECO:0000256" key="5">
    <source>
        <dbReference type="ARBA" id="ARBA00022833"/>
    </source>
</evidence>
<keyword evidence="4" id="KW-0479">Metal-binding</keyword>
<evidence type="ECO:0000313" key="13">
    <source>
        <dbReference type="Proteomes" id="UP000326565"/>
    </source>
</evidence>
<comment type="cofactor">
    <cofactor evidence="1">
        <name>Zn(2+)</name>
        <dbReference type="ChEBI" id="CHEBI:29105"/>
    </cofactor>
</comment>
<comment type="pathway">
    <text evidence="8">Carbohydrate degradation; L-arabinose degradation via L-arabinitol; D-xylulose 5-phosphate from L-arabinose (fungal route): step 4/5.</text>
</comment>
<dbReference type="EC" id="1.1.1.9" evidence="9"/>
<name>A0A5N5WWY7_9EURO</name>
<evidence type="ECO:0000256" key="4">
    <source>
        <dbReference type="ARBA" id="ARBA00022723"/>
    </source>
</evidence>
<feature type="domain" description="Alcohol dehydrogenase-like N-terminal" evidence="11">
    <location>
        <begin position="58"/>
        <end position="138"/>
    </location>
</feature>
<dbReference type="EMBL" id="ML732269">
    <property type="protein sequence ID" value="KAB8071562.1"/>
    <property type="molecule type" value="Genomic_DNA"/>
</dbReference>
<dbReference type="SUPFAM" id="SSF51735">
    <property type="entry name" value="NAD(P)-binding Rossmann-fold domains"/>
    <property type="match status" value="1"/>
</dbReference>
<evidence type="ECO:0000256" key="7">
    <source>
        <dbReference type="ARBA" id="ARBA00024843"/>
    </source>
</evidence>
<dbReference type="GO" id="GO:0003939">
    <property type="term" value="F:L-iditol 2-dehydrogenase (NAD+) activity"/>
    <property type="evidence" value="ECO:0007669"/>
    <property type="project" value="TreeGrafter"/>
</dbReference>
<dbReference type="PANTHER" id="PTHR43161">
    <property type="entry name" value="SORBITOL DEHYDROGENASE"/>
    <property type="match status" value="1"/>
</dbReference>
<evidence type="ECO:0000256" key="9">
    <source>
        <dbReference type="ARBA" id="ARBA00026119"/>
    </source>
</evidence>
<protein>
    <recommendedName>
        <fullName evidence="9">D-xylulose reductase</fullName>
        <ecNumber evidence="9">1.1.1.9</ecNumber>
    </recommendedName>
    <alternativeName>
        <fullName evidence="10">Xylitol dehydrogenase A</fullName>
    </alternativeName>
</protein>
<dbReference type="GO" id="GO:0008270">
    <property type="term" value="F:zinc ion binding"/>
    <property type="evidence" value="ECO:0007669"/>
    <property type="project" value="InterPro"/>
</dbReference>
<dbReference type="AlphaFoldDB" id="A0A5N5WWY7"/>
<dbReference type="InterPro" id="IPR002328">
    <property type="entry name" value="ADH_Zn_CS"/>
</dbReference>
<keyword evidence="6" id="KW-0560">Oxidoreductase</keyword>
<dbReference type="SUPFAM" id="SSF50129">
    <property type="entry name" value="GroES-like"/>
    <property type="match status" value="1"/>
</dbReference>
<accession>A0A5N5WWY7</accession>
<dbReference type="GO" id="GO:0046526">
    <property type="term" value="F:D-xylulose reductase activity"/>
    <property type="evidence" value="ECO:0007669"/>
    <property type="project" value="UniProtKB-EC"/>
</dbReference>
<dbReference type="InterPro" id="IPR011032">
    <property type="entry name" value="GroES-like_sf"/>
</dbReference>
<reference evidence="12 13" key="1">
    <citation type="submission" date="2019-04" db="EMBL/GenBank/DDBJ databases">
        <title>Friends and foes A comparative genomics study of 23 Aspergillus species from section Flavi.</title>
        <authorList>
            <consortium name="DOE Joint Genome Institute"/>
            <person name="Kjaerbolling I."/>
            <person name="Vesth T."/>
            <person name="Frisvad J.C."/>
            <person name="Nybo J.L."/>
            <person name="Theobald S."/>
            <person name="Kildgaard S."/>
            <person name="Isbrandt T."/>
            <person name="Kuo A."/>
            <person name="Sato A."/>
            <person name="Lyhne E.K."/>
            <person name="Kogle M.E."/>
            <person name="Wiebenga A."/>
            <person name="Kun R.S."/>
            <person name="Lubbers R.J."/>
            <person name="Makela M.R."/>
            <person name="Barry K."/>
            <person name="Chovatia M."/>
            <person name="Clum A."/>
            <person name="Daum C."/>
            <person name="Haridas S."/>
            <person name="He G."/>
            <person name="LaButti K."/>
            <person name="Lipzen A."/>
            <person name="Mondo S."/>
            <person name="Riley R."/>
            <person name="Salamov A."/>
            <person name="Simmons B.A."/>
            <person name="Magnuson J.K."/>
            <person name="Henrissat B."/>
            <person name="Mortensen U.H."/>
            <person name="Larsen T.O."/>
            <person name="Devries R.P."/>
            <person name="Grigoriev I.V."/>
            <person name="Machida M."/>
            <person name="Baker S.E."/>
            <person name="Andersen M.R."/>
        </authorList>
    </citation>
    <scope>NUCLEOTIDE SEQUENCE [LARGE SCALE GENOMIC DNA]</scope>
    <source>
        <strain evidence="12 13">CBS 151.66</strain>
    </source>
</reference>
<dbReference type="Proteomes" id="UP000326565">
    <property type="component" value="Unassembled WGS sequence"/>
</dbReference>
<evidence type="ECO:0000259" key="11">
    <source>
        <dbReference type="Pfam" id="PF08240"/>
    </source>
</evidence>
<evidence type="ECO:0000256" key="3">
    <source>
        <dbReference type="ARBA" id="ARBA00022629"/>
    </source>
</evidence>
<evidence type="ECO:0000256" key="1">
    <source>
        <dbReference type="ARBA" id="ARBA00001947"/>
    </source>
</evidence>
<evidence type="ECO:0000256" key="10">
    <source>
        <dbReference type="ARBA" id="ARBA00030139"/>
    </source>
</evidence>
<dbReference type="OrthoDB" id="3941538at2759"/>
<dbReference type="InterPro" id="IPR013154">
    <property type="entry name" value="ADH-like_N"/>
</dbReference>